<keyword evidence="8" id="KW-1133">Transmembrane helix</keyword>
<dbReference type="NCBIfam" id="TIGR01352">
    <property type="entry name" value="tonB_Cterm"/>
    <property type="match status" value="1"/>
</dbReference>
<evidence type="ECO:0000259" key="11">
    <source>
        <dbReference type="PROSITE" id="PS52015"/>
    </source>
</evidence>
<comment type="similarity">
    <text evidence="2">Belongs to the TonB family.</text>
</comment>
<dbReference type="Pfam" id="PF03544">
    <property type="entry name" value="TonB_C"/>
    <property type="match status" value="1"/>
</dbReference>
<dbReference type="PANTHER" id="PTHR33446">
    <property type="entry name" value="PROTEIN TONB-RELATED"/>
    <property type="match status" value="1"/>
</dbReference>
<keyword evidence="4" id="KW-1003">Cell membrane</keyword>
<evidence type="ECO:0000256" key="5">
    <source>
        <dbReference type="ARBA" id="ARBA00022519"/>
    </source>
</evidence>
<dbReference type="InterPro" id="IPR051045">
    <property type="entry name" value="TonB-dependent_transducer"/>
</dbReference>
<accession>A0ABS8HS31</accession>
<dbReference type="RefSeq" id="WP_229535195.1">
    <property type="nucleotide sequence ID" value="NZ_JAJHJB010000014.1"/>
</dbReference>
<reference evidence="12" key="1">
    <citation type="submission" date="2021-11" db="EMBL/GenBank/DDBJ databases">
        <title>Description of a new species Pelosinus isolated from the bottom sediments of Lake Baikal.</title>
        <authorList>
            <person name="Zakharyuk A."/>
        </authorList>
    </citation>
    <scope>NUCLEOTIDE SEQUENCE</scope>
    <source>
        <strain evidence="12">Bkl1</strain>
    </source>
</reference>
<evidence type="ECO:0000256" key="6">
    <source>
        <dbReference type="ARBA" id="ARBA00022692"/>
    </source>
</evidence>
<dbReference type="PROSITE" id="PS52015">
    <property type="entry name" value="TONB_CTD"/>
    <property type="match status" value="1"/>
</dbReference>
<evidence type="ECO:0000256" key="8">
    <source>
        <dbReference type="ARBA" id="ARBA00022989"/>
    </source>
</evidence>
<proteinExistence type="inferred from homology"/>
<keyword evidence="9" id="KW-0472">Membrane</keyword>
<protein>
    <submittedName>
        <fullName evidence="12">Energy transducer TonB</fullName>
    </submittedName>
</protein>
<dbReference type="Proteomes" id="UP001165492">
    <property type="component" value="Unassembled WGS sequence"/>
</dbReference>
<name>A0ABS8HS31_9FIRM</name>
<evidence type="ECO:0000313" key="13">
    <source>
        <dbReference type="Proteomes" id="UP001165492"/>
    </source>
</evidence>
<keyword evidence="3" id="KW-0813">Transport</keyword>
<keyword evidence="13" id="KW-1185">Reference proteome</keyword>
<dbReference type="InterPro" id="IPR006260">
    <property type="entry name" value="TonB/TolA_C"/>
</dbReference>
<comment type="subcellular location">
    <subcellularLocation>
        <location evidence="1">Cell inner membrane</location>
        <topology evidence="1">Single-pass membrane protein</topology>
        <orientation evidence="1">Periplasmic side</orientation>
    </subcellularLocation>
</comment>
<evidence type="ECO:0000256" key="7">
    <source>
        <dbReference type="ARBA" id="ARBA00022927"/>
    </source>
</evidence>
<feature type="compositionally biased region" description="Polar residues" evidence="10">
    <location>
        <begin position="118"/>
        <end position="128"/>
    </location>
</feature>
<evidence type="ECO:0000256" key="3">
    <source>
        <dbReference type="ARBA" id="ARBA00022448"/>
    </source>
</evidence>
<evidence type="ECO:0000256" key="4">
    <source>
        <dbReference type="ARBA" id="ARBA00022475"/>
    </source>
</evidence>
<dbReference type="PANTHER" id="PTHR33446:SF2">
    <property type="entry name" value="PROTEIN TONB"/>
    <property type="match status" value="1"/>
</dbReference>
<comment type="caution">
    <text evidence="12">The sequence shown here is derived from an EMBL/GenBank/DDBJ whole genome shotgun (WGS) entry which is preliminary data.</text>
</comment>
<keyword evidence="7" id="KW-0653">Protein transport</keyword>
<evidence type="ECO:0000256" key="9">
    <source>
        <dbReference type="ARBA" id="ARBA00023136"/>
    </source>
</evidence>
<feature type="compositionally biased region" description="Low complexity" evidence="10">
    <location>
        <begin position="129"/>
        <end position="143"/>
    </location>
</feature>
<gene>
    <name evidence="12" type="ORF">LMF89_11560</name>
</gene>
<dbReference type="SUPFAM" id="SSF74653">
    <property type="entry name" value="TolA/TonB C-terminal domain"/>
    <property type="match status" value="1"/>
</dbReference>
<dbReference type="PROSITE" id="PS51257">
    <property type="entry name" value="PROKAR_LIPOPROTEIN"/>
    <property type="match status" value="1"/>
</dbReference>
<evidence type="ECO:0000313" key="12">
    <source>
        <dbReference type="EMBL" id="MCC5465994.1"/>
    </source>
</evidence>
<keyword evidence="5" id="KW-0997">Cell inner membrane</keyword>
<organism evidence="12 13">
    <name type="scientific">Pelosinus baikalensis</name>
    <dbReference type="NCBI Taxonomy" id="2892015"/>
    <lineage>
        <taxon>Bacteria</taxon>
        <taxon>Bacillati</taxon>
        <taxon>Bacillota</taxon>
        <taxon>Negativicutes</taxon>
        <taxon>Selenomonadales</taxon>
        <taxon>Sporomusaceae</taxon>
        <taxon>Pelosinus</taxon>
    </lineage>
</organism>
<dbReference type="Gene3D" id="3.30.1150.10">
    <property type="match status" value="1"/>
</dbReference>
<evidence type="ECO:0000256" key="10">
    <source>
        <dbReference type="SAM" id="MobiDB-lite"/>
    </source>
</evidence>
<feature type="region of interest" description="Disordered" evidence="10">
    <location>
        <begin position="107"/>
        <end position="155"/>
    </location>
</feature>
<dbReference type="EMBL" id="JAJHJB010000014">
    <property type="protein sequence ID" value="MCC5465994.1"/>
    <property type="molecule type" value="Genomic_DNA"/>
</dbReference>
<keyword evidence="6" id="KW-0812">Transmembrane</keyword>
<dbReference type="InterPro" id="IPR037682">
    <property type="entry name" value="TonB_C"/>
</dbReference>
<evidence type="ECO:0000256" key="2">
    <source>
        <dbReference type="ARBA" id="ARBA00006555"/>
    </source>
</evidence>
<sequence length="245" mass="25364">MTYRPRWRKAIGISVIFHILFLGVIGCLAGKVVTSIEAEPYIELELLTDASIEDSGSDDTLPISQSAPSAAPNQTMQVRASKAASSATSEVVAVANELVMEAVEAVASSQSTSSNESTGDFSASSDAVGNNGRSGSSGTNTGSNSGGNGGRKGKIVRPQILSKVDPVYPEGARTAGLTGTVVIKIQILANGLPGDVSINTTSGHDILDAAVVAAVQKWRFVPAKDPESGASIMCYTNMPVTFRFK</sequence>
<feature type="compositionally biased region" description="Low complexity" evidence="10">
    <location>
        <begin position="107"/>
        <end position="117"/>
    </location>
</feature>
<evidence type="ECO:0000256" key="1">
    <source>
        <dbReference type="ARBA" id="ARBA00004383"/>
    </source>
</evidence>
<feature type="domain" description="TonB C-terminal" evidence="11">
    <location>
        <begin position="153"/>
        <end position="245"/>
    </location>
</feature>